<evidence type="ECO:0000259" key="2">
    <source>
        <dbReference type="Pfam" id="PF02120"/>
    </source>
</evidence>
<dbReference type="Pfam" id="PF02120">
    <property type="entry name" value="Flg_hook"/>
    <property type="match status" value="1"/>
</dbReference>
<feature type="compositionally biased region" description="Basic and acidic residues" evidence="1">
    <location>
        <begin position="57"/>
        <end position="74"/>
    </location>
</feature>
<dbReference type="Gene3D" id="3.30.750.140">
    <property type="match status" value="1"/>
</dbReference>
<dbReference type="InterPro" id="IPR038610">
    <property type="entry name" value="FliK-like_C_sf"/>
</dbReference>
<dbReference type="OrthoDB" id="7203912at2"/>
<evidence type="ECO:0000313" key="4">
    <source>
        <dbReference type="Proteomes" id="UP000244912"/>
    </source>
</evidence>
<sequence>MTQINAPQTILAPKPNRPAAGTLPKEGQGSGWEDALEKAEERGKTDTWDAVDTEALPPRDTKRPGRADAPDDHGLQGTDDGSEDTEILLGIAEEPGGDPDEPPLPRTQNLAYGDSGFAGAEPPLGNATAPEGSVKELSIDSSASTSAGPSENGPAALGTVIVDAAGTPSDKGGKTDPNPGVPTSDGEETVGTDLLKQRHSLDASPKSASDLTSHSSPTSRKETGHEIGTELAQRSSVTAEPAQPKANTQPAIAPQIFWMDRPKLSPIAQLSLEGSSSVKLSNSSSPELIQASSHNPVLNSVSHSTPAEARPVAQSLASAIVRSDGNTCEVALSPEELGKVRITMSSSDAGMIVRLFADRDDTMQLLRRHAADLAAELKNAGIADAQIDFGDSGANKRQQQSFTRQPAILGTVQLAAETPPLPATIGQPQADGLDLRF</sequence>
<evidence type="ECO:0000313" key="3">
    <source>
        <dbReference type="EMBL" id="SPJ24624.1"/>
    </source>
</evidence>
<dbReference type="AlphaFoldDB" id="A0A2R8BWT8"/>
<dbReference type="CDD" id="cd17470">
    <property type="entry name" value="T3SS_Flik_C"/>
    <property type="match status" value="1"/>
</dbReference>
<name>A0A2R8BWT8_9RHOB</name>
<dbReference type="Proteomes" id="UP000244912">
    <property type="component" value="Unassembled WGS sequence"/>
</dbReference>
<accession>A0A2R8BWT8</accession>
<feature type="compositionally biased region" description="Polar residues" evidence="1">
    <location>
        <begin position="139"/>
        <end position="149"/>
    </location>
</feature>
<reference evidence="3 4" key="1">
    <citation type="submission" date="2018-03" db="EMBL/GenBank/DDBJ databases">
        <authorList>
            <person name="Keele B.F."/>
        </authorList>
    </citation>
    <scope>NUCLEOTIDE SEQUENCE [LARGE SCALE GENOMIC DNA]</scope>
    <source>
        <strain evidence="3 4">CECT 8504</strain>
    </source>
</reference>
<keyword evidence="4" id="KW-1185">Reference proteome</keyword>
<feature type="compositionally biased region" description="Basic and acidic residues" evidence="1">
    <location>
        <begin position="35"/>
        <end position="47"/>
    </location>
</feature>
<dbReference type="InterPro" id="IPR021136">
    <property type="entry name" value="Flagellar_hook_control-like_C"/>
</dbReference>
<organism evidence="3 4">
    <name type="scientific">Palleronia abyssalis</name>
    <dbReference type="NCBI Taxonomy" id="1501240"/>
    <lineage>
        <taxon>Bacteria</taxon>
        <taxon>Pseudomonadati</taxon>
        <taxon>Pseudomonadota</taxon>
        <taxon>Alphaproteobacteria</taxon>
        <taxon>Rhodobacterales</taxon>
        <taxon>Roseobacteraceae</taxon>
        <taxon>Palleronia</taxon>
    </lineage>
</organism>
<feature type="compositionally biased region" description="Polar residues" evidence="1">
    <location>
        <begin position="206"/>
        <end position="218"/>
    </location>
</feature>
<feature type="region of interest" description="Disordered" evidence="1">
    <location>
        <begin position="1"/>
        <end position="254"/>
    </location>
</feature>
<evidence type="ECO:0000256" key="1">
    <source>
        <dbReference type="SAM" id="MobiDB-lite"/>
    </source>
</evidence>
<feature type="compositionally biased region" description="Basic and acidic residues" evidence="1">
    <location>
        <begin position="219"/>
        <end position="228"/>
    </location>
</feature>
<dbReference type="EMBL" id="ONZF01000005">
    <property type="protein sequence ID" value="SPJ24624.1"/>
    <property type="molecule type" value="Genomic_DNA"/>
</dbReference>
<dbReference type="RefSeq" id="WP_108894450.1">
    <property type="nucleotide sequence ID" value="NZ_ONZF01000005.1"/>
</dbReference>
<gene>
    <name evidence="3" type="ORF">PAA8504_02461</name>
</gene>
<feature type="domain" description="Flagellar hook-length control protein-like C-terminal" evidence="2">
    <location>
        <begin position="324"/>
        <end position="396"/>
    </location>
</feature>
<protein>
    <recommendedName>
        <fullName evidence="2">Flagellar hook-length control protein-like C-terminal domain-containing protein</fullName>
    </recommendedName>
</protein>
<proteinExistence type="predicted"/>